<evidence type="ECO:0000313" key="2">
    <source>
        <dbReference type="Proteomes" id="UP000184356"/>
    </source>
</evidence>
<dbReference type="STRING" id="1036612.A0A1L9T568"/>
<accession>A0A1L9T568</accession>
<proteinExistence type="predicted"/>
<dbReference type="EMBL" id="KV878594">
    <property type="protein sequence ID" value="OJJ54557.1"/>
    <property type="molecule type" value="Genomic_DNA"/>
</dbReference>
<dbReference type="OrthoDB" id="4453902at2759"/>
<dbReference type="Proteomes" id="UP000184356">
    <property type="component" value="Unassembled WGS sequence"/>
</dbReference>
<organism evidence="1 2">
    <name type="scientific">Aspergillus sydowii CBS 593.65</name>
    <dbReference type="NCBI Taxonomy" id="1036612"/>
    <lineage>
        <taxon>Eukaryota</taxon>
        <taxon>Fungi</taxon>
        <taxon>Dikarya</taxon>
        <taxon>Ascomycota</taxon>
        <taxon>Pezizomycotina</taxon>
        <taxon>Eurotiomycetes</taxon>
        <taxon>Eurotiomycetidae</taxon>
        <taxon>Eurotiales</taxon>
        <taxon>Aspergillaceae</taxon>
        <taxon>Aspergillus</taxon>
        <taxon>Aspergillus subgen. Nidulantes</taxon>
    </lineage>
</organism>
<dbReference type="VEuPathDB" id="FungiDB:ASPSYDRAFT_468911"/>
<dbReference type="GeneID" id="63763406"/>
<protein>
    <submittedName>
        <fullName evidence="1">Uncharacterized protein</fullName>
    </submittedName>
</protein>
<gene>
    <name evidence="1" type="ORF">ASPSYDRAFT_468911</name>
</gene>
<dbReference type="AlphaFoldDB" id="A0A1L9T568"/>
<sequence length="294" mass="34193">MMNINIWLDPSLLIICPNPNSPNMTSETKPTLHERICLDLDRQLKFANNIKVPSVPISRLTARGFRVEQVEPGDGEEKLNFSPCFFKPVESSFLIENPVREHFEPRPFPDIVYCSEDEDGLSLGDIPLELQDYVWDHVEAYRRPLEASRSDEWVTLERTCPLRWSSRRPLPPVHDYTRPFILGFQTRDLYEDRTYTTTDHWHPENRLESPSGEYPHMIVSIYHEANGHSRSLTKGEVKLAVRLLHFRHNDPLFSKFDVLPLLIVSYMGPKHGRILQAHHNGERIVLQCSPLMSF</sequence>
<name>A0A1L9T568_9EURO</name>
<reference evidence="2" key="1">
    <citation type="journal article" date="2017" name="Genome Biol.">
        <title>Comparative genomics reveals high biological diversity and specific adaptations in the industrially and medically important fungal genus Aspergillus.</title>
        <authorList>
            <person name="de Vries R.P."/>
            <person name="Riley R."/>
            <person name="Wiebenga A."/>
            <person name="Aguilar-Osorio G."/>
            <person name="Amillis S."/>
            <person name="Uchima C.A."/>
            <person name="Anderluh G."/>
            <person name="Asadollahi M."/>
            <person name="Askin M."/>
            <person name="Barry K."/>
            <person name="Battaglia E."/>
            <person name="Bayram O."/>
            <person name="Benocci T."/>
            <person name="Braus-Stromeyer S.A."/>
            <person name="Caldana C."/>
            <person name="Canovas D."/>
            <person name="Cerqueira G.C."/>
            <person name="Chen F."/>
            <person name="Chen W."/>
            <person name="Choi C."/>
            <person name="Clum A."/>
            <person name="Dos Santos R.A."/>
            <person name="Damasio A.R."/>
            <person name="Diallinas G."/>
            <person name="Emri T."/>
            <person name="Fekete E."/>
            <person name="Flipphi M."/>
            <person name="Freyberg S."/>
            <person name="Gallo A."/>
            <person name="Gournas C."/>
            <person name="Habgood R."/>
            <person name="Hainaut M."/>
            <person name="Harispe M.L."/>
            <person name="Henrissat B."/>
            <person name="Hilden K.S."/>
            <person name="Hope R."/>
            <person name="Hossain A."/>
            <person name="Karabika E."/>
            <person name="Karaffa L."/>
            <person name="Karanyi Z."/>
            <person name="Krasevec N."/>
            <person name="Kuo A."/>
            <person name="Kusch H."/>
            <person name="LaButti K."/>
            <person name="Lagendijk E.L."/>
            <person name="Lapidus A."/>
            <person name="Levasseur A."/>
            <person name="Lindquist E."/>
            <person name="Lipzen A."/>
            <person name="Logrieco A.F."/>
            <person name="MacCabe A."/>
            <person name="Maekelae M.R."/>
            <person name="Malavazi I."/>
            <person name="Melin P."/>
            <person name="Meyer V."/>
            <person name="Mielnichuk N."/>
            <person name="Miskei M."/>
            <person name="Molnar A.P."/>
            <person name="Mule G."/>
            <person name="Ngan C.Y."/>
            <person name="Orejas M."/>
            <person name="Orosz E."/>
            <person name="Ouedraogo J.P."/>
            <person name="Overkamp K.M."/>
            <person name="Park H.-S."/>
            <person name="Perrone G."/>
            <person name="Piumi F."/>
            <person name="Punt P.J."/>
            <person name="Ram A.F."/>
            <person name="Ramon A."/>
            <person name="Rauscher S."/>
            <person name="Record E."/>
            <person name="Riano-Pachon D.M."/>
            <person name="Robert V."/>
            <person name="Roehrig J."/>
            <person name="Ruller R."/>
            <person name="Salamov A."/>
            <person name="Salih N.S."/>
            <person name="Samson R.A."/>
            <person name="Sandor E."/>
            <person name="Sanguinetti M."/>
            <person name="Schuetze T."/>
            <person name="Sepcic K."/>
            <person name="Shelest E."/>
            <person name="Sherlock G."/>
            <person name="Sophianopoulou V."/>
            <person name="Squina F.M."/>
            <person name="Sun H."/>
            <person name="Susca A."/>
            <person name="Todd R.B."/>
            <person name="Tsang A."/>
            <person name="Unkles S.E."/>
            <person name="van de Wiele N."/>
            <person name="van Rossen-Uffink D."/>
            <person name="Oliveira J.V."/>
            <person name="Vesth T.C."/>
            <person name="Visser J."/>
            <person name="Yu J.-H."/>
            <person name="Zhou M."/>
            <person name="Andersen M.R."/>
            <person name="Archer D.B."/>
            <person name="Baker S.E."/>
            <person name="Benoit I."/>
            <person name="Brakhage A.A."/>
            <person name="Braus G.H."/>
            <person name="Fischer R."/>
            <person name="Frisvad J.C."/>
            <person name="Goldman G.H."/>
            <person name="Houbraken J."/>
            <person name="Oakley B."/>
            <person name="Pocsi I."/>
            <person name="Scazzocchio C."/>
            <person name="Seiboth B."/>
            <person name="vanKuyk P.A."/>
            <person name="Wortman J."/>
            <person name="Dyer P.S."/>
            <person name="Grigoriev I.V."/>
        </authorList>
    </citation>
    <scope>NUCLEOTIDE SEQUENCE [LARGE SCALE GENOMIC DNA]</scope>
    <source>
        <strain evidence="2">CBS 593.65</strain>
    </source>
</reference>
<dbReference type="RefSeq" id="XP_040698363.1">
    <property type="nucleotide sequence ID" value="XM_040847333.1"/>
</dbReference>
<evidence type="ECO:0000313" key="1">
    <source>
        <dbReference type="EMBL" id="OJJ54557.1"/>
    </source>
</evidence>
<keyword evidence="2" id="KW-1185">Reference proteome</keyword>